<accession>A0A8K0CPD2</accession>
<keyword evidence="6" id="KW-1185">Reference proteome</keyword>
<reference evidence="5" key="1">
    <citation type="submission" date="2019-08" db="EMBL/GenBank/DDBJ databases">
        <title>The genome of the North American firefly Photinus pyralis.</title>
        <authorList>
            <consortium name="Photinus pyralis genome working group"/>
            <person name="Fallon T.R."/>
            <person name="Sander Lower S.E."/>
            <person name="Weng J.-K."/>
        </authorList>
    </citation>
    <scope>NUCLEOTIDE SEQUENCE</scope>
    <source>
        <strain evidence="5">TRF0915ILg1</strain>
        <tissue evidence="5">Whole body</tissue>
    </source>
</reference>
<dbReference type="SUPFAM" id="SSF53756">
    <property type="entry name" value="UDP-Glycosyltransferase/glycogen phosphorylase"/>
    <property type="match status" value="1"/>
</dbReference>
<dbReference type="Gene3D" id="3.40.50.2000">
    <property type="entry name" value="Glycogen Phosphorylase B"/>
    <property type="match status" value="1"/>
</dbReference>
<dbReference type="CDD" id="cd03784">
    <property type="entry name" value="GT1_Gtf-like"/>
    <property type="match status" value="1"/>
</dbReference>
<evidence type="ECO:0000256" key="2">
    <source>
        <dbReference type="ARBA" id="ARBA00022676"/>
    </source>
</evidence>
<proteinExistence type="inferred from homology"/>
<protein>
    <recommendedName>
        <fullName evidence="7">UDP-glucuronosyltransferase</fullName>
    </recommendedName>
</protein>
<dbReference type="InterPro" id="IPR002213">
    <property type="entry name" value="UDP_glucos_trans"/>
</dbReference>
<dbReference type="OrthoDB" id="5835829at2759"/>
<keyword evidence="4" id="KW-0812">Transmembrane</keyword>
<keyword evidence="4" id="KW-1133">Transmembrane helix</keyword>
<dbReference type="GO" id="GO:0008194">
    <property type="term" value="F:UDP-glycosyltransferase activity"/>
    <property type="evidence" value="ECO:0007669"/>
    <property type="project" value="InterPro"/>
</dbReference>
<dbReference type="Pfam" id="PF00201">
    <property type="entry name" value="UDPGT"/>
    <property type="match status" value="1"/>
</dbReference>
<dbReference type="PANTHER" id="PTHR48043">
    <property type="entry name" value="EG:EG0003.4 PROTEIN-RELATED"/>
    <property type="match status" value="1"/>
</dbReference>
<dbReference type="Proteomes" id="UP000801492">
    <property type="component" value="Unassembled WGS sequence"/>
</dbReference>
<name>A0A8K0CPD2_IGNLU</name>
<evidence type="ECO:0000256" key="3">
    <source>
        <dbReference type="ARBA" id="ARBA00022679"/>
    </source>
</evidence>
<evidence type="ECO:0000313" key="6">
    <source>
        <dbReference type="Proteomes" id="UP000801492"/>
    </source>
</evidence>
<sequence>HPNIKLFITHGGLLSTIETVYHGVPIVGIPIFAEQQMNVANAEVAGYGVGVPYKTLTEERLTAALEEVLNNPKYAQNAKTRSKVMHDQPMKPLDRAIFWIEYVLRHQGAPHLRSAALELNWYQYLLLDVVAVVSVVVLTFIYIIYKMVKLCCCRKSYKKVTTAKKSN</sequence>
<evidence type="ECO:0000256" key="1">
    <source>
        <dbReference type="ARBA" id="ARBA00009995"/>
    </source>
</evidence>
<evidence type="ECO:0000313" key="5">
    <source>
        <dbReference type="EMBL" id="KAF2888123.1"/>
    </source>
</evidence>
<dbReference type="PANTHER" id="PTHR48043:SF159">
    <property type="entry name" value="EG:EG0003.4 PROTEIN-RELATED"/>
    <property type="match status" value="1"/>
</dbReference>
<dbReference type="AlphaFoldDB" id="A0A8K0CPD2"/>
<comment type="caution">
    <text evidence="5">The sequence shown here is derived from an EMBL/GenBank/DDBJ whole genome shotgun (WGS) entry which is preliminary data.</text>
</comment>
<feature type="non-terminal residue" evidence="5">
    <location>
        <position position="1"/>
    </location>
</feature>
<keyword evidence="4" id="KW-0472">Membrane</keyword>
<evidence type="ECO:0000256" key="4">
    <source>
        <dbReference type="SAM" id="Phobius"/>
    </source>
</evidence>
<keyword evidence="3" id="KW-0808">Transferase</keyword>
<feature type="transmembrane region" description="Helical" evidence="4">
    <location>
        <begin position="121"/>
        <end position="145"/>
    </location>
</feature>
<keyword evidence="2" id="KW-0328">Glycosyltransferase</keyword>
<organism evidence="5 6">
    <name type="scientific">Ignelater luminosus</name>
    <name type="common">Cucubano</name>
    <name type="synonym">Pyrophorus luminosus</name>
    <dbReference type="NCBI Taxonomy" id="2038154"/>
    <lineage>
        <taxon>Eukaryota</taxon>
        <taxon>Metazoa</taxon>
        <taxon>Ecdysozoa</taxon>
        <taxon>Arthropoda</taxon>
        <taxon>Hexapoda</taxon>
        <taxon>Insecta</taxon>
        <taxon>Pterygota</taxon>
        <taxon>Neoptera</taxon>
        <taxon>Endopterygota</taxon>
        <taxon>Coleoptera</taxon>
        <taxon>Polyphaga</taxon>
        <taxon>Elateriformia</taxon>
        <taxon>Elateroidea</taxon>
        <taxon>Elateridae</taxon>
        <taxon>Agrypninae</taxon>
        <taxon>Pyrophorini</taxon>
        <taxon>Ignelater</taxon>
    </lineage>
</organism>
<gene>
    <name evidence="5" type="ORF">ILUMI_18050</name>
</gene>
<comment type="similarity">
    <text evidence="1">Belongs to the UDP-glycosyltransferase family.</text>
</comment>
<dbReference type="EMBL" id="VTPC01079824">
    <property type="protein sequence ID" value="KAF2888123.1"/>
    <property type="molecule type" value="Genomic_DNA"/>
</dbReference>
<dbReference type="InterPro" id="IPR050271">
    <property type="entry name" value="UDP-glycosyltransferase"/>
</dbReference>
<evidence type="ECO:0008006" key="7">
    <source>
        <dbReference type="Google" id="ProtNLM"/>
    </source>
</evidence>